<feature type="transmembrane region" description="Helical" evidence="2">
    <location>
        <begin position="235"/>
        <end position="256"/>
    </location>
</feature>
<reference evidence="3" key="2">
    <citation type="journal article" date="2021" name="Microbiome">
        <title>Successional dynamics and alternative stable states in a saline activated sludge microbial community over 9 years.</title>
        <authorList>
            <person name="Wang Y."/>
            <person name="Ye J."/>
            <person name="Ju F."/>
            <person name="Liu L."/>
            <person name="Boyd J.A."/>
            <person name="Deng Y."/>
            <person name="Parks D.H."/>
            <person name="Jiang X."/>
            <person name="Yin X."/>
            <person name="Woodcroft B.J."/>
            <person name="Tyson G.W."/>
            <person name="Hugenholtz P."/>
            <person name="Polz M.F."/>
            <person name="Zhang T."/>
        </authorList>
    </citation>
    <scope>NUCLEOTIDE SEQUENCE</scope>
    <source>
        <strain evidence="3">HKST-UBA12</strain>
    </source>
</reference>
<name>A0A955ID54_9BACT</name>
<feature type="compositionally biased region" description="Basic and acidic residues" evidence="1">
    <location>
        <begin position="301"/>
        <end position="312"/>
    </location>
</feature>
<keyword evidence="2" id="KW-1133">Transmembrane helix</keyword>
<dbReference type="EMBL" id="JAGQLI010000122">
    <property type="protein sequence ID" value="MCA9379258.1"/>
    <property type="molecule type" value="Genomic_DNA"/>
</dbReference>
<organism evidence="3 4">
    <name type="scientific">Candidatus Dojkabacteria bacterium</name>
    <dbReference type="NCBI Taxonomy" id="2099670"/>
    <lineage>
        <taxon>Bacteria</taxon>
        <taxon>Candidatus Dojkabacteria</taxon>
    </lineage>
</organism>
<comment type="caution">
    <text evidence="3">The sequence shown here is derived from an EMBL/GenBank/DDBJ whole genome shotgun (WGS) entry which is preliminary data.</text>
</comment>
<evidence type="ECO:0000313" key="4">
    <source>
        <dbReference type="Proteomes" id="UP000760819"/>
    </source>
</evidence>
<feature type="transmembrane region" description="Helical" evidence="2">
    <location>
        <begin position="191"/>
        <end position="214"/>
    </location>
</feature>
<evidence type="ECO:0000313" key="3">
    <source>
        <dbReference type="EMBL" id="MCA9379258.1"/>
    </source>
</evidence>
<reference evidence="3" key="1">
    <citation type="submission" date="2020-04" db="EMBL/GenBank/DDBJ databases">
        <authorList>
            <person name="Zhang T."/>
        </authorList>
    </citation>
    <scope>NUCLEOTIDE SEQUENCE</scope>
    <source>
        <strain evidence="3">HKST-UBA12</strain>
    </source>
</reference>
<evidence type="ECO:0000256" key="1">
    <source>
        <dbReference type="SAM" id="MobiDB-lite"/>
    </source>
</evidence>
<dbReference type="Proteomes" id="UP000760819">
    <property type="component" value="Unassembled WGS sequence"/>
</dbReference>
<keyword evidence="2" id="KW-0812">Transmembrane</keyword>
<protein>
    <submittedName>
        <fullName evidence="3">Uncharacterized protein</fullName>
    </submittedName>
</protein>
<feature type="compositionally biased region" description="Basic residues" evidence="1">
    <location>
        <begin position="314"/>
        <end position="325"/>
    </location>
</feature>
<feature type="transmembrane region" description="Helical" evidence="2">
    <location>
        <begin position="124"/>
        <end position="143"/>
    </location>
</feature>
<evidence type="ECO:0000256" key="2">
    <source>
        <dbReference type="SAM" id="Phobius"/>
    </source>
</evidence>
<dbReference type="AlphaFoldDB" id="A0A955ID54"/>
<feature type="transmembrane region" description="Helical" evidence="2">
    <location>
        <begin position="21"/>
        <end position="44"/>
    </location>
</feature>
<accession>A0A955ID54</accession>
<keyword evidence="2" id="KW-0472">Membrane</keyword>
<gene>
    <name evidence="3" type="ORF">KC640_02410</name>
</gene>
<proteinExistence type="predicted"/>
<feature type="transmembrane region" description="Helical" evidence="2">
    <location>
        <begin position="262"/>
        <end position="283"/>
    </location>
</feature>
<feature type="transmembrane region" description="Helical" evidence="2">
    <location>
        <begin position="155"/>
        <end position="179"/>
    </location>
</feature>
<feature type="region of interest" description="Disordered" evidence="1">
    <location>
        <begin position="291"/>
        <end position="325"/>
    </location>
</feature>
<sequence length="325" mass="36305">MQQIITKIKNLGPSTNRMKAALFAFLFVCSLVVLLANSGVKYAYYQYTHVLQLPLTADENYLVGFAGNAYVSNIDLANYQISYQGISNGEFQEIVSKVSSDFGDQLVGSFVSVEFLPTGALFKLVYAAGVALIVAWILSYWTLTRKLEKEEGRQANKLFLAVVLSWVVIAVIDLGVLSLLSMFYELQEVTFVIWGIAVMVMYALTCLGWYQLTIRLTGSDLAMQFKLNLATYNKSLVLASSVIGLALLVGLGVVLLPEVGLLLLYMLFMSYAIAELPALFMNFRPRRPRIRRQSKATSKVESLELPKQDTKQKSATKRKRKGRRS</sequence>